<dbReference type="EMBL" id="AWTC01000012">
    <property type="protein sequence ID" value="EST11399.1"/>
    <property type="molecule type" value="Genomic_DNA"/>
</dbReference>
<organism evidence="1 2">
    <name type="scientific">Sporolactobacillus laevolacticus DSM 442</name>
    <dbReference type="NCBI Taxonomy" id="1395513"/>
    <lineage>
        <taxon>Bacteria</taxon>
        <taxon>Bacillati</taxon>
        <taxon>Bacillota</taxon>
        <taxon>Bacilli</taxon>
        <taxon>Bacillales</taxon>
        <taxon>Sporolactobacillaceae</taxon>
        <taxon>Sporolactobacillus</taxon>
    </lineage>
</organism>
<dbReference type="AlphaFoldDB" id="V6J3W2"/>
<accession>V6J3W2</accession>
<reference evidence="1 2" key="1">
    <citation type="journal article" date="2013" name="Genome Announc.">
        <title>Genome Sequence of Sporolactobacillus laevolacticus DSM442, an Efficient Polymer-Grade D-Lactate Producer from Agricultural Waste Cottonseed as a Nitrogen Source.</title>
        <authorList>
            <person name="Wang H."/>
            <person name="Wang L."/>
            <person name="Ju J."/>
            <person name="Yu B."/>
            <person name="Ma Y."/>
        </authorList>
    </citation>
    <scope>NUCLEOTIDE SEQUENCE [LARGE SCALE GENOMIC DNA]</scope>
    <source>
        <strain evidence="1 2">DSM 442</strain>
    </source>
</reference>
<proteinExistence type="predicted"/>
<name>V6J3W2_9BACL</name>
<gene>
    <name evidence="1" type="ORF">P343_12375</name>
</gene>
<keyword evidence="2" id="KW-1185">Reference proteome</keyword>
<comment type="caution">
    <text evidence="1">The sequence shown here is derived from an EMBL/GenBank/DDBJ whole genome shotgun (WGS) entry which is preliminary data.</text>
</comment>
<evidence type="ECO:0000313" key="1">
    <source>
        <dbReference type="EMBL" id="EST11399.1"/>
    </source>
</evidence>
<protein>
    <submittedName>
        <fullName evidence="1">Uncharacterized protein</fullName>
    </submittedName>
</protein>
<dbReference type="Proteomes" id="UP000018296">
    <property type="component" value="Unassembled WGS sequence"/>
</dbReference>
<sequence length="73" mass="8597">MQKKTYSHCNRTHAQPFGAAKQILSGRIKSCIWQKLVDGFLEKKLERILFPLEFFVETTFWDSLVLNRNHSLT</sequence>
<evidence type="ECO:0000313" key="2">
    <source>
        <dbReference type="Proteomes" id="UP000018296"/>
    </source>
</evidence>